<dbReference type="SUPFAM" id="SSF53474">
    <property type="entry name" value="alpha/beta-Hydrolases"/>
    <property type="match status" value="1"/>
</dbReference>
<accession>A0A1Q2CRH0</accession>
<feature type="domain" description="BD-FAE-like" evidence="2">
    <location>
        <begin position="30"/>
        <end position="225"/>
    </location>
</feature>
<keyword evidence="1" id="KW-0378">Hydrolase</keyword>
<dbReference type="InterPro" id="IPR049492">
    <property type="entry name" value="BD-FAE-like_dom"/>
</dbReference>
<dbReference type="PANTHER" id="PTHR48081">
    <property type="entry name" value="AB HYDROLASE SUPERFAMILY PROTEIN C4A8.06C"/>
    <property type="match status" value="1"/>
</dbReference>
<gene>
    <name evidence="3" type="ORF">BW730_15480</name>
</gene>
<dbReference type="GO" id="GO:0016787">
    <property type="term" value="F:hydrolase activity"/>
    <property type="evidence" value="ECO:0007669"/>
    <property type="project" value="UniProtKB-KW"/>
</dbReference>
<dbReference type="Proteomes" id="UP000188145">
    <property type="component" value="Chromosome"/>
</dbReference>
<evidence type="ECO:0000259" key="2">
    <source>
        <dbReference type="Pfam" id="PF20434"/>
    </source>
</evidence>
<dbReference type="RefSeq" id="WP_077687044.1">
    <property type="nucleotide sequence ID" value="NZ_CP019606.1"/>
</dbReference>
<dbReference type="PANTHER" id="PTHR48081:SF6">
    <property type="entry name" value="PEPTIDASE S9 PROLYL OLIGOPEPTIDASE CATALYTIC DOMAIN-CONTAINING PROTEIN"/>
    <property type="match status" value="1"/>
</dbReference>
<protein>
    <recommendedName>
        <fullName evidence="2">BD-FAE-like domain-containing protein</fullName>
    </recommendedName>
</protein>
<dbReference type="EMBL" id="CP019606">
    <property type="protein sequence ID" value="AQP48697.1"/>
    <property type="molecule type" value="Genomic_DNA"/>
</dbReference>
<evidence type="ECO:0000313" key="3">
    <source>
        <dbReference type="EMBL" id="AQP48697.1"/>
    </source>
</evidence>
<dbReference type="AlphaFoldDB" id="A0A1Q2CRH0"/>
<dbReference type="KEGG" id="tes:BW730_15480"/>
<dbReference type="STRING" id="1332264.BW730_15480"/>
<name>A0A1Q2CRH0_9ACTN</name>
<dbReference type="Pfam" id="PF20434">
    <property type="entry name" value="BD-FAE"/>
    <property type="match status" value="1"/>
</dbReference>
<organism evidence="3 4">
    <name type="scientific">Tessaracoccus aquimaris</name>
    <dbReference type="NCBI Taxonomy" id="1332264"/>
    <lineage>
        <taxon>Bacteria</taxon>
        <taxon>Bacillati</taxon>
        <taxon>Actinomycetota</taxon>
        <taxon>Actinomycetes</taxon>
        <taxon>Propionibacteriales</taxon>
        <taxon>Propionibacteriaceae</taxon>
        <taxon>Tessaracoccus</taxon>
    </lineage>
</organism>
<reference evidence="4" key="1">
    <citation type="submission" date="2017-02" db="EMBL/GenBank/DDBJ databases">
        <title>Tessaracoccus aquaemaris sp. nov., isolated from the intestine of a Korean rockfish, Sebastes schlegelii, in a marine aquaculture pond.</title>
        <authorList>
            <person name="Tak E.J."/>
            <person name="Bae J.-W."/>
        </authorList>
    </citation>
    <scope>NUCLEOTIDE SEQUENCE [LARGE SCALE GENOMIC DNA]</scope>
    <source>
        <strain evidence="4">NSG39</strain>
    </source>
</reference>
<dbReference type="Gene3D" id="3.40.50.1820">
    <property type="entry name" value="alpha/beta hydrolase"/>
    <property type="match status" value="1"/>
</dbReference>
<evidence type="ECO:0000313" key="4">
    <source>
        <dbReference type="Proteomes" id="UP000188145"/>
    </source>
</evidence>
<dbReference type="InterPro" id="IPR029058">
    <property type="entry name" value="AB_hydrolase_fold"/>
</dbReference>
<dbReference type="OrthoDB" id="9794725at2"/>
<evidence type="ECO:0000256" key="1">
    <source>
        <dbReference type="ARBA" id="ARBA00022801"/>
    </source>
</evidence>
<proteinExistence type="predicted"/>
<sequence>MRNFTVEFNPERNVTLEATVFDLPSPDEQPTSLESPRPAVIICPGGGYEFLSQREADPVAAGFLAKGFDTFVLRYSIREHAIGLNPLIDAARAVRWVRLHAADLGVDPTRIAFLGFSAGGHVSGMIGTRWDEPSLHEAERAEYEALTARGLDANVGLLDVSPRPDAIVPCYAVFNFDWVDDRTDEISFSDSIAAVTDQTPPTFLWTTNEDNVVPPTQSLRFATALSDAGVPFEYHHFARGEHGLSTATPVANADRVSLPENAHAWLDLCASWLRATWGR</sequence>
<dbReference type="InterPro" id="IPR050300">
    <property type="entry name" value="GDXG_lipolytic_enzyme"/>
</dbReference>
<keyword evidence="4" id="KW-1185">Reference proteome</keyword>